<dbReference type="InterPro" id="IPR000425">
    <property type="entry name" value="MIP"/>
</dbReference>
<dbReference type="Gene3D" id="1.20.1080.10">
    <property type="entry name" value="Glycerol uptake facilitator protein"/>
    <property type="match status" value="1"/>
</dbReference>
<dbReference type="Pfam" id="PF00230">
    <property type="entry name" value="MIP"/>
    <property type="match status" value="1"/>
</dbReference>
<dbReference type="PANTHER" id="PTHR19139">
    <property type="entry name" value="AQUAPORIN TRANSPORTER"/>
    <property type="match status" value="1"/>
</dbReference>
<dbReference type="PRINTS" id="PR02016">
    <property type="entry name" value="AQUAPORIN4"/>
</dbReference>
<gene>
    <name evidence="24" type="primary">AQP4</name>
    <name evidence="24" type="ORF">RLOC_00002392</name>
</gene>
<dbReference type="InterPro" id="IPR023271">
    <property type="entry name" value="Aquaporin-like"/>
</dbReference>
<feature type="transmembrane region" description="Helical" evidence="23">
    <location>
        <begin position="483"/>
        <end position="504"/>
    </location>
</feature>
<keyword evidence="12" id="KW-0967">Endosome</keyword>
<keyword evidence="15 23" id="KW-0472">Membrane</keyword>
<evidence type="ECO:0000256" key="9">
    <source>
        <dbReference type="ARBA" id="ARBA00022553"/>
    </source>
</evidence>
<dbReference type="InterPro" id="IPR005331">
    <property type="entry name" value="Sulfotransferase"/>
</dbReference>
<feature type="transmembrane region" description="Helical" evidence="23">
    <location>
        <begin position="439"/>
        <end position="462"/>
    </location>
</feature>
<dbReference type="PRINTS" id="PR00783">
    <property type="entry name" value="MINTRINSICP"/>
</dbReference>
<evidence type="ECO:0000256" key="15">
    <source>
        <dbReference type="ARBA" id="ARBA00023136"/>
    </source>
</evidence>
<dbReference type="GO" id="GO:0042995">
    <property type="term" value="C:cell projection"/>
    <property type="evidence" value="ECO:0007669"/>
    <property type="project" value="UniProtKB-SubCell"/>
</dbReference>
<dbReference type="Pfam" id="PF03567">
    <property type="entry name" value="Sulfotransfer_2"/>
    <property type="match status" value="1"/>
</dbReference>
<keyword evidence="8" id="KW-1003">Cell membrane</keyword>
<dbReference type="PANTHER" id="PTHR19139:SF34">
    <property type="entry name" value="AQUAPORIN-4"/>
    <property type="match status" value="1"/>
</dbReference>
<evidence type="ECO:0000313" key="24">
    <source>
        <dbReference type="EMBL" id="OWK59723.1"/>
    </source>
</evidence>
<evidence type="ECO:0000256" key="5">
    <source>
        <dbReference type="ARBA" id="ARBA00004608"/>
    </source>
</evidence>
<comment type="subcellular location">
    <subcellularLocation>
        <location evidence="3">Basolateral cell membrane</location>
        <topology evidence="3">Multi-pass membrane protein</topology>
    </subcellularLocation>
    <subcellularLocation>
        <location evidence="2">Cell membrane</location>
        <location evidence="2">Sarcolemma</location>
        <topology evidence="2">Multi-pass membrane protein</topology>
    </subcellularLocation>
    <subcellularLocation>
        <location evidence="1">Cell projection</location>
    </subcellularLocation>
    <subcellularLocation>
        <location evidence="5">Endosome membrane</location>
    </subcellularLocation>
    <subcellularLocation>
        <location evidence="4">Membrane</location>
        <topology evidence="4">Single-pass type II membrane protein</topology>
    </subcellularLocation>
</comment>
<evidence type="ECO:0000256" key="6">
    <source>
        <dbReference type="ARBA" id="ARBA00006175"/>
    </source>
</evidence>
<organism evidence="24 25">
    <name type="scientific">Lonchura striata</name>
    <name type="common">white-rumped munia</name>
    <dbReference type="NCBI Taxonomy" id="40157"/>
    <lineage>
        <taxon>Eukaryota</taxon>
        <taxon>Metazoa</taxon>
        <taxon>Chordata</taxon>
        <taxon>Craniata</taxon>
        <taxon>Vertebrata</taxon>
        <taxon>Euteleostomi</taxon>
        <taxon>Archelosauria</taxon>
        <taxon>Archosauria</taxon>
        <taxon>Dinosauria</taxon>
        <taxon>Saurischia</taxon>
        <taxon>Theropoda</taxon>
        <taxon>Coelurosauria</taxon>
        <taxon>Aves</taxon>
        <taxon>Neognathae</taxon>
        <taxon>Neoaves</taxon>
        <taxon>Telluraves</taxon>
        <taxon>Australaves</taxon>
        <taxon>Passeriformes</taxon>
        <taxon>Passeroidea</taxon>
        <taxon>Estrildidae</taxon>
        <taxon>Estrildinae</taxon>
        <taxon>Lonchura</taxon>
    </lineage>
</organism>
<evidence type="ECO:0000313" key="25">
    <source>
        <dbReference type="Proteomes" id="UP000197619"/>
    </source>
</evidence>
<evidence type="ECO:0000256" key="1">
    <source>
        <dbReference type="ARBA" id="ARBA00004316"/>
    </source>
</evidence>
<dbReference type="STRING" id="299123.ENSLSDP00000004268"/>
<feature type="transmembrane region" description="Helical" evidence="23">
    <location>
        <begin position="557"/>
        <end position="579"/>
    </location>
</feature>
<evidence type="ECO:0000256" key="7">
    <source>
        <dbReference type="ARBA" id="ARBA00022448"/>
    </source>
</evidence>
<evidence type="ECO:0000256" key="12">
    <source>
        <dbReference type="ARBA" id="ARBA00022753"/>
    </source>
</evidence>
<dbReference type="GO" id="GO:0016323">
    <property type="term" value="C:basolateral plasma membrane"/>
    <property type="evidence" value="ECO:0007669"/>
    <property type="project" value="UniProtKB-SubCell"/>
</dbReference>
<comment type="subunit">
    <text evidence="22">Homotetramer. The tetramers can form oligomeric arrays in membranes. The size of the oligomers differs between tissues and is smaller in skeletal muscle than in brain. Interaction between AQP4 oligomeric arrays in close-by cells can contribute to cell-cell adhesion. Part of a complex containing MLC1, TRPV4, HEPACAM and ATP1B1.</text>
</comment>
<dbReference type="GO" id="GO:0042383">
    <property type="term" value="C:sarcolemma"/>
    <property type="evidence" value="ECO:0007669"/>
    <property type="project" value="UniProtKB-SubCell"/>
</dbReference>
<reference evidence="24 25" key="1">
    <citation type="submission" date="2017-05" db="EMBL/GenBank/DDBJ databases">
        <title>Genome of assembly of the Bengalese finch, Lonchura striata domestica.</title>
        <authorList>
            <person name="Colquitt B.M."/>
            <person name="Brainard M.S."/>
        </authorList>
    </citation>
    <scope>NUCLEOTIDE SEQUENCE [LARGE SCALE GENOMIC DNA]</scope>
    <source>
        <strain evidence="24">White83orange57</strain>
    </source>
</reference>
<feature type="transmembrane region" description="Helical" evidence="23">
    <location>
        <begin position="599"/>
        <end position="621"/>
    </location>
</feature>
<accession>A0A218V174</accession>
<keyword evidence="11" id="KW-0677">Repeat</keyword>
<evidence type="ECO:0000256" key="14">
    <source>
        <dbReference type="ARBA" id="ARBA00022989"/>
    </source>
</evidence>
<evidence type="ECO:0000256" key="23">
    <source>
        <dbReference type="SAM" id="Phobius"/>
    </source>
</evidence>
<keyword evidence="9" id="KW-0597">Phosphoprotein</keyword>
<comment type="caution">
    <text evidence="24">The sequence shown here is derived from an EMBL/GenBank/DDBJ whole genome shotgun (WGS) entry which is preliminary data.</text>
</comment>
<dbReference type="GO" id="GO:0010008">
    <property type="term" value="C:endosome membrane"/>
    <property type="evidence" value="ECO:0007669"/>
    <property type="project" value="UniProtKB-SubCell"/>
</dbReference>
<evidence type="ECO:0000256" key="20">
    <source>
        <dbReference type="ARBA" id="ARBA00034651"/>
    </source>
</evidence>
<dbReference type="NCBIfam" id="TIGR00861">
    <property type="entry name" value="MIP"/>
    <property type="match status" value="1"/>
</dbReference>
<evidence type="ECO:0000256" key="8">
    <source>
        <dbReference type="ARBA" id="ARBA00022475"/>
    </source>
</evidence>
<dbReference type="CDD" id="cd00333">
    <property type="entry name" value="MIP"/>
    <property type="match status" value="1"/>
</dbReference>
<keyword evidence="10 23" id="KW-0812">Transmembrane</keyword>
<feature type="transmembrane region" description="Helical" evidence="23">
    <location>
        <begin position="524"/>
        <end position="545"/>
    </location>
</feature>
<evidence type="ECO:0000256" key="21">
    <source>
        <dbReference type="ARBA" id="ARBA00040878"/>
    </source>
</evidence>
<dbReference type="InterPro" id="IPR034294">
    <property type="entry name" value="Aquaporin_transptr"/>
</dbReference>
<evidence type="ECO:0000256" key="22">
    <source>
        <dbReference type="ARBA" id="ARBA00046979"/>
    </source>
</evidence>
<dbReference type="PROSITE" id="PS00221">
    <property type="entry name" value="MIP"/>
    <property type="match status" value="1"/>
</dbReference>
<comment type="similarity">
    <text evidence="6">Belongs to the MIP/aquaporin (TC 1.A.8) family.</text>
</comment>
<protein>
    <recommendedName>
        <fullName evidence="21">Aquaporin-4</fullName>
    </recommendedName>
</protein>
<keyword evidence="13" id="KW-0735">Signal-anchor</keyword>
<evidence type="ECO:0000256" key="10">
    <source>
        <dbReference type="ARBA" id="ARBA00022692"/>
    </source>
</evidence>
<evidence type="ECO:0000256" key="13">
    <source>
        <dbReference type="ARBA" id="ARBA00022968"/>
    </source>
</evidence>
<keyword evidence="7" id="KW-0813">Transport</keyword>
<evidence type="ECO:0000256" key="16">
    <source>
        <dbReference type="ARBA" id="ARBA00023139"/>
    </source>
</evidence>
<dbReference type="SUPFAM" id="SSF81338">
    <property type="entry name" value="Aquaporin-like"/>
    <property type="match status" value="1"/>
</dbReference>
<evidence type="ECO:0000256" key="19">
    <source>
        <dbReference type="ARBA" id="ARBA00023288"/>
    </source>
</evidence>
<keyword evidence="18" id="KW-0966">Cell projection</keyword>
<dbReference type="GO" id="GO:0015250">
    <property type="term" value="F:water channel activity"/>
    <property type="evidence" value="ECO:0007669"/>
    <property type="project" value="UniProtKB-ARBA"/>
</dbReference>
<dbReference type="InterPro" id="IPR022357">
    <property type="entry name" value="MIP_CS"/>
</dbReference>
<dbReference type="GO" id="GO:0008146">
    <property type="term" value="F:sulfotransferase activity"/>
    <property type="evidence" value="ECO:0007669"/>
    <property type="project" value="InterPro"/>
</dbReference>
<keyword evidence="17" id="KW-0325">Glycoprotein</keyword>
<feature type="transmembrane region" description="Helical" evidence="23">
    <location>
        <begin position="410"/>
        <end position="427"/>
    </location>
</feature>
<keyword evidence="16" id="KW-0564">Palmitate</keyword>
<evidence type="ECO:0000256" key="18">
    <source>
        <dbReference type="ARBA" id="ARBA00023273"/>
    </source>
</evidence>
<comment type="catalytic activity">
    <reaction evidence="20">
        <text>H2O(in) = H2O(out)</text>
        <dbReference type="Rhea" id="RHEA:29667"/>
        <dbReference type="ChEBI" id="CHEBI:15377"/>
    </reaction>
</comment>
<evidence type="ECO:0000256" key="17">
    <source>
        <dbReference type="ARBA" id="ARBA00023180"/>
    </source>
</evidence>
<evidence type="ECO:0000256" key="2">
    <source>
        <dbReference type="ARBA" id="ARBA00004415"/>
    </source>
</evidence>
<evidence type="ECO:0000256" key="4">
    <source>
        <dbReference type="ARBA" id="ARBA00004606"/>
    </source>
</evidence>
<evidence type="ECO:0000256" key="3">
    <source>
        <dbReference type="ARBA" id="ARBA00004554"/>
    </source>
</evidence>
<sequence length="691" mass="77918">MPRKAAWRRIVPVGLSNPEMAVSSSRHWQGRADPFGVVAASSRSWLPEQKMSESPLSWFRGAYLPPALHPLNKTFVKGGEWQDIDSTQEKRRAFLQGICRKHNSRRKLQTHLVHLVSRIYVEDRHKVLYCEVPKAGCSNWKRVLMVLSGLAASANNISHDDVHYGKHLRKLDSYDLKGIYTRLNMYTKFIFVRDPMERLVSAFRDKFEHPNSYYHPVFGKAIIKKYRHNADEEALKTGSGVKFKEFIQYLLDSHRPVGMDIHWEQVSKLCYPCLINYDFIGKFETLEEDANYFLQLVGAPANLKFPKFKDRHSSDERTSTEVVRQYLKELSKEERQLTYDFYYLDYLMFNYTSPLEPEVVVREEAEHFKLKSLETAEGLKCGRLCKCERIMVAFKGVWTQPFWKAVSAEFLAMLIFVLLSLGSTINWGGAEKPLPVDMVLISLCFGLSIATMVQCFGHISGGHINPAVTVAMVCTRKISLAKSIFYILAQCLGAIVGAGILYLVTPPSVVGGLGVTAVHRDLSAGHGLLVELIITFQLVFTIFASCDSKRSDVTGSVALAIGFSVAIGHLFAINYTGASMNPARSFGPAVIMGRWENQWVYWVGPIIGAVLAGALYEYVYCPDVELKRRFKDVFGKATQPSKGKYIEVDDSRSHVETDDLILKPGIVHVIDIDRGEDKKGRDPSSEVLSSV</sequence>
<dbReference type="AlphaFoldDB" id="A0A218V174"/>
<dbReference type="FunFam" id="1.20.1080.10:FF:000009">
    <property type="entry name" value="aquaporin-4 isoform X1"/>
    <property type="match status" value="1"/>
</dbReference>
<keyword evidence="19" id="KW-0449">Lipoprotein</keyword>
<keyword evidence="14 23" id="KW-1133">Transmembrane helix</keyword>
<evidence type="ECO:0000256" key="11">
    <source>
        <dbReference type="ARBA" id="ARBA00022737"/>
    </source>
</evidence>
<dbReference type="GO" id="GO:0009992">
    <property type="term" value="P:intracellular water homeostasis"/>
    <property type="evidence" value="ECO:0007669"/>
    <property type="project" value="UniProtKB-ARBA"/>
</dbReference>
<name>A0A218V174_9PASE</name>
<keyword evidence="25" id="KW-1185">Reference proteome</keyword>
<dbReference type="EMBL" id="MUZQ01000072">
    <property type="protein sequence ID" value="OWK59723.1"/>
    <property type="molecule type" value="Genomic_DNA"/>
</dbReference>
<proteinExistence type="inferred from homology"/>
<dbReference type="Proteomes" id="UP000197619">
    <property type="component" value="Unassembled WGS sequence"/>
</dbReference>